<reference evidence="1 2" key="1">
    <citation type="submission" date="2017-07" db="EMBL/GenBank/DDBJ databases">
        <title>Leptospira spp. isolated from tropical soils.</title>
        <authorList>
            <person name="Thibeaux R."/>
            <person name="Iraola G."/>
            <person name="Ferres I."/>
            <person name="Bierque E."/>
            <person name="Girault D."/>
            <person name="Soupe-Gilbert M.-E."/>
            <person name="Picardeau M."/>
            <person name="Goarant C."/>
        </authorList>
    </citation>
    <scope>NUCLEOTIDE SEQUENCE [LARGE SCALE GENOMIC DNA]</scope>
    <source>
        <strain evidence="1 2">FH4-C-A2</strain>
    </source>
</reference>
<name>A0A2M9Y7D9_9LEPT</name>
<gene>
    <name evidence="1" type="ORF">CH362_19035</name>
</gene>
<organism evidence="1 2">
    <name type="scientific">Leptospira saintgironsiae</name>
    <dbReference type="NCBI Taxonomy" id="2023183"/>
    <lineage>
        <taxon>Bacteria</taxon>
        <taxon>Pseudomonadati</taxon>
        <taxon>Spirochaetota</taxon>
        <taxon>Spirochaetia</taxon>
        <taxon>Leptospirales</taxon>
        <taxon>Leptospiraceae</taxon>
        <taxon>Leptospira</taxon>
    </lineage>
</organism>
<comment type="caution">
    <text evidence="1">The sequence shown here is derived from an EMBL/GenBank/DDBJ whole genome shotgun (WGS) entry which is preliminary data.</text>
</comment>
<keyword evidence="2" id="KW-1185">Reference proteome</keyword>
<sequence>MLENLRLTIGASAALRACFATLAWATPHLLLSLRLHEQTRAIANVGTPWSLDAMVKNFRLVGKLFKEIFELLLGMNLLC</sequence>
<protein>
    <submittedName>
        <fullName evidence="1">Uncharacterized protein</fullName>
    </submittedName>
</protein>
<evidence type="ECO:0000313" key="2">
    <source>
        <dbReference type="Proteomes" id="UP000231926"/>
    </source>
</evidence>
<accession>A0A2M9Y7D9</accession>
<dbReference type="AlphaFoldDB" id="A0A2M9Y7D9"/>
<proteinExistence type="predicted"/>
<evidence type="ECO:0000313" key="1">
    <source>
        <dbReference type="EMBL" id="PJZ47471.1"/>
    </source>
</evidence>
<dbReference type="EMBL" id="NPDR01000024">
    <property type="protein sequence ID" value="PJZ47471.1"/>
    <property type="molecule type" value="Genomic_DNA"/>
</dbReference>
<dbReference type="Proteomes" id="UP000231926">
    <property type="component" value="Unassembled WGS sequence"/>
</dbReference>